<evidence type="ECO:0000313" key="1">
    <source>
        <dbReference type="EMBL" id="EKT87037.1"/>
    </source>
</evidence>
<proteinExistence type="predicted"/>
<evidence type="ECO:0008006" key="3">
    <source>
        <dbReference type="Google" id="ProtNLM"/>
    </source>
</evidence>
<dbReference type="AlphaFoldDB" id="K8Y938"/>
<dbReference type="KEGG" id="lst:LSS_09234"/>
<gene>
    <name evidence="1" type="ORF">LSS_09234</name>
</gene>
<dbReference type="EMBL" id="CP006694">
    <property type="protein sequence ID" value="EKT87037.1"/>
    <property type="molecule type" value="Genomic_DNA"/>
</dbReference>
<evidence type="ECO:0000313" key="2">
    <source>
        <dbReference type="Proteomes" id="UP000035800"/>
    </source>
</evidence>
<reference evidence="1 2" key="2">
    <citation type="journal article" date="2014" name="Emerg. Microbes Infect.">
        <title>Potential impact on kidney infection: a whole-genome analysis of Leptospira santarosai serovar Shermani.</title>
        <authorList>
            <person name="Chou L.F."/>
            <person name="Chen T.W."/>
            <person name="Ko Y.C."/>
            <person name="Pan M.J."/>
            <person name="Tian Y.C."/>
            <person name="Chiu C.H."/>
            <person name="Tang P."/>
            <person name="Hung C.C."/>
            <person name="Yang C.W."/>
        </authorList>
    </citation>
    <scope>NUCLEOTIDE SEQUENCE</scope>
    <source>
        <strain evidence="1 2">LT 821</strain>
    </source>
</reference>
<sequence>MGKIFFSTDQKIQSKLLKSKTDVETILFPESYLKALTPEQRKELPKRILFLLQRYQKFMISKRRINSQAGKTLYQKNRGKLIRVNLRIDSKTWALLGVLSAAHGVSRCFMVNYLLWLDDLKVGDSIDTTLNVGCPHFHDSYSYIWHLDLVKNRMIRRIECDPNPVLVDYYGKR</sequence>
<dbReference type="Pfam" id="PF07600">
    <property type="entry name" value="DUF1564"/>
    <property type="match status" value="1"/>
</dbReference>
<protein>
    <recommendedName>
        <fullName evidence="3">CopG family transcripitonal regulator</fullName>
    </recommendedName>
</protein>
<reference evidence="1 2" key="1">
    <citation type="journal article" date="2012" name="Gene">
        <title>Sequence of Leptospira santarosai serovar Shermani genome and prediction of virulence-associated genes.</title>
        <authorList>
            <person name="Chou L.F."/>
            <person name="Chen Y.T."/>
            <person name="Lu C.W."/>
            <person name="Ko Y.C."/>
            <person name="Tang C.Y."/>
            <person name="Pan M.J."/>
            <person name="Tian Y.C."/>
            <person name="Chiu C.H."/>
            <person name="Hung C.C."/>
            <person name="Yang C.W."/>
        </authorList>
    </citation>
    <scope>NUCLEOTIDE SEQUENCE [LARGE SCALE GENOMIC DNA]</scope>
    <source>
        <strain evidence="1">LT 821</strain>
    </source>
</reference>
<dbReference type="InterPro" id="IPR011458">
    <property type="entry name" value="DUF1564"/>
</dbReference>
<dbReference type="GeneID" id="29739957"/>
<name>K8Y938_9LEPT</name>
<organism evidence="1 2">
    <name type="scientific">Leptospira santarosai serovar Shermani str. LT 821</name>
    <dbReference type="NCBI Taxonomy" id="758847"/>
    <lineage>
        <taxon>Bacteria</taxon>
        <taxon>Pseudomonadati</taxon>
        <taxon>Spirochaetota</taxon>
        <taxon>Spirochaetia</taxon>
        <taxon>Leptospirales</taxon>
        <taxon>Leptospiraceae</taxon>
        <taxon>Leptospira</taxon>
    </lineage>
</organism>
<dbReference type="PATRIC" id="fig|758847.3.peg.1934"/>
<dbReference type="Proteomes" id="UP000035800">
    <property type="component" value="Chromosome I"/>
</dbReference>
<accession>K8Y938</accession>
<dbReference type="RefSeq" id="WP_004460133.1">
    <property type="nucleotide sequence ID" value="NZ_CP006694.1"/>
</dbReference>